<evidence type="ECO:0000259" key="7">
    <source>
        <dbReference type="Pfam" id="PF17827"/>
    </source>
</evidence>
<evidence type="ECO:0000256" key="3">
    <source>
        <dbReference type="ARBA" id="ARBA00022691"/>
    </source>
</evidence>
<reference evidence="8 9" key="1">
    <citation type="submission" date="2020-08" db="EMBL/GenBank/DDBJ databases">
        <title>Genomic Encyclopedia of Type Strains, Phase IV (KMG-IV): sequencing the most valuable type-strain genomes for metagenomic binning, comparative biology and taxonomic classification.</title>
        <authorList>
            <person name="Goeker M."/>
        </authorList>
    </citation>
    <scope>NUCLEOTIDE SEQUENCE [LARGE SCALE GENOMIC DNA]</scope>
    <source>
        <strain evidence="8 9">DSM 22359</strain>
    </source>
</reference>
<dbReference type="NCBIfam" id="TIGR00536">
    <property type="entry name" value="hemK_fam"/>
    <property type="match status" value="1"/>
</dbReference>
<dbReference type="Gene3D" id="3.40.50.150">
    <property type="entry name" value="Vaccinia Virus protein VP39"/>
    <property type="match status" value="1"/>
</dbReference>
<dbReference type="InterPro" id="IPR029063">
    <property type="entry name" value="SAM-dependent_MTases_sf"/>
</dbReference>
<keyword evidence="1 5" id="KW-0489">Methyltransferase</keyword>
<evidence type="ECO:0000256" key="4">
    <source>
        <dbReference type="ARBA" id="ARBA00048391"/>
    </source>
</evidence>
<dbReference type="InterPro" id="IPR050320">
    <property type="entry name" value="N5-glutamine_MTase"/>
</dbReference>
<evidence type="ECO:0000313" key="9">
    <source>
        <dbReference type="Proteomes" id="UP000591735"/>
    </source>
</evidence>
<comment type="caution">
    <text evidence="8">The sequence shown here is derived from an EMBL/GenBank/DDBJ whole genome shotgun (WGS) entry which is preliminary data.</text>
</comment>
<dbReference type="EMBL" id="JACHFE010000010">
    <property type="protein sequence ID" value="MBB5322736.1"/>
    <property type="molecule type" value="Genomic_DNA"/>
</dbReference>
<comment type="similarity">
    <text evidence="5">Belongs to the protein N5-glutamine methyltransferase family. PrmC subfamily.</text>
</comment>
<dbReference type="Gene3D" id="1.10.8.10">
    <property type="entry name" value="DNA helicase RuvA subunit, C-terminal domain"/>
    <property type="match status" value="1"/>
</dbReference>
<dbReference type="SUPFAM" id="SSF53335">
    <property type="entry name" value="S-adenosyl-L-methionine-dependent methyltransferases"/>
    <property type="match status" value="1"/>
</dbReference>
<comment type="catalytic activity">
    <reaction evidence="4 5">
        <text>L-glutaminyl-[peptide chain release factor] + S-adenosyl-L-methionine = N(5)-methyl-L-glutaminyl-[peptide chain release factor] + S-adenosyl-L-homocysteine + H(+)</text>
        <dbReference type="Rhea" id="RHEA:42896"/>
        <dbReference type="Rhea" id="RHEA-COMP:10271"/>
        <dbReference type="Rhea" id="RHEA-COMP:10272"/>
        <dbReference type="ChEBI" id="CHEBI:15378"/>
        <dbReference type="ChEBI" id="CHEBI:30011"/>
        <dbReference type="ChEBI" id="CHEBI:57856"/>
        <dbReference type="ChEBI" id="CHEBI:59789"/>
        <dbReference type="ChEBI" id="CHEBI:61891"/>
        <dbReference type="EC" id="2.1.1.297"/>
    </reaction>
</comment>
<keyword evidence="3 5" id="KW-0949">S-adenosyl-L-methionine</keyword>
<dbReference type="Pfam" id="PF05175">
    <property type="entry name" value="MTS"/>
    <property type="match status" value="1"/>
</dbReference>
<dbReference type="CDD" id="cd02440">
    <property type="entry name" value="AdoMet_MTases"/>
    <property type="match status" value="1"/>
</dbReference>
<dbReference type="InterPro" id="IPR007848">
    <property type="entry name" value="Small_mtfrase_dom"/>
</dbReference>
<evidence type="ECO:0000256" key="5">
    <source>
        <dbReference type="HAMAP-Rule" id="MF_02126"/>
    </source>
</evidence>
<feature type="domain" description="Methyltransferase small" evidence="6">
    <location>
        <begin position="110"/>
        <end position="197"/>
    </location>
</feature>
<dbReference type="Proteomes" id="UP000591735">
    <property type="component" value="Unassembled WGS sequence"/>
</dbReference>
<feature type="binding site" evidence="5">
    <location>
        <begin position="187"/>
        <end position="190"/>
    </location>
    <ligand>
        <name>substrate</name>
    </ligand>
</feature>
<dbReference type="InterPro" id="IPR040758">
    <property type="entry name" value="PrmC_N"/>
</dbReference>
<dbReference type="AlphaFoldDB" id="A0A840UNV1"/>
<keyword evidence="2 5" id="KW-0808">Transferase</keyword>
<keyword evidence="9" id="KW-1185">Reference proteome</keyword>
<dbReference type="Pfam" id="PF17827">
    <property type="entry name" value="PrmC_N"/>
    <property type="match status" value="1"/>
</dbReference>
<evidence type="ECO:0000259" key="6">
    <source>
        <dbReference type="Pfam" id="PF05175"/>
    </source>
</evidence>
<dbReference type="RefSeq" id="WP_183706242.1">
    <property type="nucleotide sequence ID" value="NZ_JACHFE010000010.1"/>
</dbReference>
<dbReference type="GO" id="GO:0102559">
    <property type="term" value="F:peptide chain release factor N(5)-glutamine methyltransferase activity"/>
    <property type="evidence" value="ECO:0007669"/>
    <property type="project" value="UniProtKB-EC"/>
</dbReference>
<dbReference type="PANTHER" id="PTHR18895">
    <property type="entry name" value="HEMK METHYLTRANSFERASE"/>
    <property type="match status" value="1"/>
</dbReference>
<feature type="binding site" evidence="5">
    <location>
        <position position="187"/>
    </location>
    <ligand>
        <name>S-adenosyl-L-methionine</name>
        <dbReference type="ChEBI" id="CHEBI:59789"/>
    </ligand>
</feature>
<dbReference type="GO" id="GO:0003676">
    <property type="term" value="F:nucleic acid binding"/>
    <property type="evidence" value="ECO:0007669"/>
    <property type="project" value="InterPro"/>
</dbReference>
<evidence type="ECO:0000313" key="8">
    <source>
        <dbReference type="EMBL" id="MBB5322736.1"/>
    </source>
</evidence>
<feature type="binding site" evidence="5">
    <location>
        <position position="172"/>
    </location>
    <ligand>
        <name>S-adenosyl-L-methionine</name>
        <dbReference type="ChEBI" id="CHEBI:59789"/>
    </ligand>
</feature>
<proteinExistence type="inferred from homology"/>
<dbReference type="EC" id="2.1.1.297" evidence="5"/>
<dbReference type="NCBIfam" id="TIGR03534">
    <property type="entry name" value="RF_mod_PrmC"/>
    <property type="match status" value="1"/>
</dbReference>
<dbReference type="HAMAP" id="MF_02126">
    <property type="entry name" value="RF_methyltr_PrmC"/>
    <property type="match status" value="1"/>
</dbReference>
<gene>
    <name evidence="5" type="primary">prmC</name>
    <name evidence="8" type="ORF">HNR38_003244</name>
</gene>
<dbReference type="InterPro" id="IPR002052">
    <property type="entry name" value="DNA_methylase_N6_adenine_CS"/>
</dbReference>
<dbReference type="GO" id="GO:0032259">
    <property type="term" value="P:methylation"/>
    <property type="evidence" value="ECO:0007669"/>
    <property type="project" value="UniProtKB-KW"/>
</dbReference>
<feature type="domain" description="Release factor glutamine methyltransferase N-terminal" evidence="7">
    <location>
        <begin position="18"/>
        <end position="78"/>
    </location>
</feature>
<dbReference type="PANTHER" id="PTHR18895:SF74">
    <property type="entry name" value="MTRF1L RELEASE FACTOR GLUTAMINE METHYLTRANSFERASE"/>
    <property type="match status" value="1"/>
</dbReference>
<accession>A0A840UNV1</accession>
<evidence type="ECO:0000256" key="2">
    <source>
        <dbReference type="ARBA" id="ARBA00022679"/>
    </source>
</evidence>
<evidence type="ECO:0000256" key="1">
    <source>
        <dbReference type="ARBA" id="ARBA00022603"/>
    </source>
</evidence>
<sequence>MNTEPVATVDSLLKEAVTAIGGESPRLDAELLLAHASGLTRTGFRAWPEREVPAQASEHFRELVARRAQGQPVAYLLGEQEFWSLPLQVNETTLIPRPDTECLVEVALSLPLPEQASVLDLGTGTGAIALALASEQPNWRILASDRVAGAVELARRNSEALKLPVTVLESDWFSQIPRQRFDLIISNPPYIADNDHHLNEGDVRFEPSSALVSGADGLDDIRFLITQAPGWLADDGWLMLEHGYDQGAAVRALLVSDGWRTIETRQDYGGNDRLTLAQKPLGLSGQEAAHAE</sequence>
<feature type="binding site" evidence="5">
    <location>
        <begin position="122"/>
        <end position="126"/>
    </location>
    <ligand>
        <name>S-adenosyl-L-methionine</name>
        <dbReference type="ChEBI" id="CHEBI:59789"/>
    </ligand>
</feature>
<name>A0A840UNV1_9GAMM</name>
<dbReference type="FunFam" id="3.40.50.150:FF:000053">
    <property type="entry name" value="Release factor glutamine methyltransferase"/>
    <property type="match status" value="1"/>
</dbReference>
<organism evidence="8 9">
    <name type="scientific">Marinobacter oulmenensis</name>
    <dbReference type="NCBI Taxonomy" id="643747"/>
    <lineage>
        <taxon>Bacteria</taxon>
        <taxon>Pseudomonadati</taxon>
        <taxon>Pseudomonadota</taxon>
        <taxon>Gammaproteobacteria</taxon>
        <taxon>Pseudomonadales</taxon>
        <taxon>Marinobacteraceae</taxon>
        <taxon>Marinobacter</taxon>
    </lineage>
</organism>
<comment type="function">
    <text evidence="5">Methylates the class 1 translation termination release factors RF1/PrfA and RF2/PrfB on the glutamine residue of the universally conserved GGQ motif.</text>
</comment>
<protein>
    <recommendedName>
        <fullName evidence="5">Release factor glutamine methyltransferase</fullName>
        <shortName evidence="5">RF MTase</shortName>
        <ecNumber evidence="5">2.1.1.297</ecNumber>
    </recommendedName>
    <alternativeName>
        <fullName evidence="5">N5-glutamine methyltransferase PrmC</fullName>
    </alternativeName>
    <alternativeName>
        <fullName evidence="5">Protein-(glutamine-N5) MTase PrmC</fullName>
    </alternativeName>
    <alternativeName>
        <fullName evidence="5">Protein-glutamine N-methyltransferase PrmC</fullName>
    </alternativeName>
</protein>
<dbReference type="InterPro" id="IPR004556">
    <property type="entry name" value="HemK-like"/>
</dbReference>
<dbReference type="PROSITE" id="PS00092">
    <property type="entry name" value="N6_MTASE"/>
    <property type="match status" value="1"/>
</dbReference>
<feature type="binding site" evidence="5">
    <location>
        <position position="145"/>
    </location>
    <ligand>
        <name>S-adenosyl-L-methionine</name>
        <dbReference type="ChEBI" id="CHEBI:59789"/>
    </ligand>
</feature>
<dbReference type="InterPro" id="IPR019874">
    <property type="entry name" value="RF_methyltr_PrmC"/>
</dbReference>